<gene>
    <name evidence="22" type="primary">nad4</name>
</gene>
<geneLocation type="mitochondrion" evidence="22"/>
<dbReference type="GO" id="GO:0015990">
    <property type="term" value="P:electron transport coupled proton transport"/>
    <property type="evidence" value="ECO:0007669"/>
    <property type="project" value="TreeGrafter"/>
</dbReference>
<evidence type="ECO:0000256" key="6">
    <source>
        <dbReference type="ARBA" id="ARBA00022448"/>
    </source>
</evidence>
<evidence type="ECO:0000256" key="13">
    <source>
        <dbReference type="ARBA" id="ARBA00023075"/>
    </source>
</evidence>
<comment type="catalytic activity">
    <reaction evidence="17">
        <text>a ubiquinone + NADH + 5 H(+)(in) = a ubiquinol + NAD(+) + 4 H(+)(out)</text>
        <dbReference type="Rhea" id="RHEA:29091"/>
        <dbReference type="Rhea" id="RHEA-COMP:9565"/>
        <dbReference type="Rhea" id="RHEA-COMP:9566"/>
        <dbReference type="ChEBI" id="CHEBI:15378"/>
        <dbReference type="ChEBI" id="CHEBI:16389"/>
        <dbReference type="ChEBI" id="CHEBI:17976"/>
        <dbReference type="ChEBI" id="CHEBI:57540"/>
        <dbReference type="ChEBI" id="CHEBI:57945"/>
        <dbReference type="EC" id="7.1.1.2"/>
    </reaction>
</comment>
<evidence type="ECO:0000256" key="4">
    <source>
        <dbReference type="ARBA" id="ARBA00012944"/>
    </source>
</evidence>
<evidence type="ECO:0000256" key="16">
    <source>
        <dbReference type="ARBA" id="ARBA00031025"/>
    </source>
</evidence>
<evidence type="ECO:0000256" key="5">
    <source>
        <dbReference type="ARBA" id="ARBA00021006"/>
    </source>
</evidence>
<evidence type="ECO:0000256" key="15">
    <source>
        <dbReference type="ARBA" id="ARBA00023136"/>
    </source>
</evidence>
<evidence type="ECO:0000256" key="3">
    <source>
        <dbReference type="ARBA" id="ARBA00009025"/>
    </source>
</evidence>
<dbReference type="GO" id="GO:0048039">
    <property type="term" value="F:ubiquinone binding"/>
    <property type="evidence" value="ECO:0007669"/>
    <property type="project" value="TreeGrafter"/>
</dbReference>
<name>M9NJW3_XIPDI</name>
<evidence type="ECO:0000313" key="21">
    <source>
        <dbReference type="EMBL" id="AFJ93669.1"/>
    </source>
</evidence>
<keyword evidence="6" id="KW-0813">Transport</keyword>
<dbReference type="GO" id="GO:0003954">
    <property type="term" value="F:NADH dehydrogenase activity"/>
    <property type="evidence" value="ECO:0007669"/>
    <property type="project" value="TreeGrafter"/>
</dbReference>
<reference evidence="22" key="1">
    <citation type="journal article" date="2013" name="Eur. J. Plant Pathol.">
        <title>Nicotinamide dehydrogenase subunit 4 analysis of Xiphinema diversicaudatum and Xiphinema simile (Nematoda: Longidoridae).</title>
        <authorList>
            <person name="Kumari S."/>
            <person name="Di Cesare A."/>
        </authorList>
    </citation>
    <scope>NUCLEOTIDE SEQUENCE</scope>
    <source>
        <strain evidence="20">DH</strain>
        <strain evidence="21">OXD</strain>
        <strain evidence="22">TD</strain>
    </source>
</reference>
<keyword evidence="15 18" id="KW-0472">Membrane</keyword>
<dbReference type="EMBL" id="JQ780340">
    <property type="protein sequence ID" value="AFJ93670.1"/>
    <property type="molecule type" value="Genomic_DNA"/>
</dbReference>
<dbReference type="Pfam" id="PF00361">
    <property type="entry name" value="Proton_antipo_M"/>
    <property type="match status" value="1"/>
</dbReference>
<keyword evidence="12" id="KW-0520">NAD</keyword>
<dbReference type="GO" id="GO:0008137">
    <property type="term" value="F:NADH dehydrogenase (ubiquinone) activity"/>
    <property type="evidence" value="ECO:0007669"/>
    <property type="project" value="UniProtKB-EC"/>
</dbReference>
<dbReference type="EMBL" id="JQ780339">
    <property type="protein sequence ID" value="AFJ93669.1"/>
    <property type="molecule type" value="Genomic_DNA"/>
</dbReference>
<keyword evidence="8 18" id="KW-0812">Transmembrane</keyword>
<evidence type="ECO:0000256" key="17">
    <source>
        <dbReference type="ARBA" id="ARBA00049551"/>
    </source>
</evidence>
<feature type="non-terminal residue" evidence="22">
    <location>
        <position position="145"/>
    </location>
</feature>
<comment type="function">
    <text evidence="1">Core subunit of the mitochondrial membrane respiratory chain NADH dehydrogenase (Complex I) that is believed to belong to the minimal assembly required for catalysis. Complex I functions in the transfer of electrons from NADH to the respiratory chain. The immediate electron acceptor for the enzyme is believed to be ubiquinone.</text>
</comment>
<organism evidence="22">
    <name type="scientific">Xiphinema diversicaudatum</name>
    <name type="common">European dagger nematode</name>
    <dbReference type="NCBI Taxonomy" id="191820"/>
    <lineage>
        <taxon>Eukaryota</taxon>
        <taxon>Metazoa</taxon>
        <taxon>Ecdysozoa</taxon>
        <taxon>Nematoda</taxon>
        <taxon>Enoplea</taxon>
        <taxon>Dorylaimia</taxon>
        <taxon>Dorylaimida</taxon>
        <taxon>Dorylaimina</taxon>
        <taxon>Longidoroidea</taxon>
        <taxon>Longidoridae</taxon>
        <taxon>Xiphinema</taxon>
    </lineage>
</organism>
<evidence type="ECO:0000256" key="1">
    <source>
        <dbReference type="ARBA" id="ARBA00003257"/>
    </source>
</evidence>
<evidence type="ECO:0000256" key="12">
    <source>
        <dbReference type="ARBA" id="ARBA00023027"/>
    </source>
</evidence>
<feature type="transmembrane region" description="Helical" evidence="18">
    <location>
        <begin position="20"/>
        <end position="44"/>
    </location>
</feature>
<accession>M9NJW3</accession>
<comment type="similarity">
    <text evidence="3">Belongs to the complex I subunit 4 family.</text>
</comment>
<evidence type="ECO:0000256" key="9">
    <source>
        <dbReference type="ARBA" id="ARBA00022967"/>
    </source>
</evidence>
<evidence type="ECO:0000256" key="18">
    <source>
        <dbReference type="SAM" id="Phobius"/>
    </source>
</evidence>
<keyword evidence="7" id="KW-0679">Respiratory chain</keyword>
<feature type="transmembrane region" description="Helical" evidence="18">
    <location>
        <begin position="122"/>
        <end position="139"/>
    </location>
</feature>
<evidence type="ECO:0000313" key="20">
    <source>
        <dbReference type="EMBL" id="AFJ93666.1"/>
    </source>
</evidence>
<comment type="subcellular location">
    <subcellularLocation>
        <location evidence="2">Mitochondrion membrane</location>
        <topology evidence="2">Multi-pass membrane protein</topology>
    </subcellularLocation>
</comment>
<evidence type="ECO:0000256" key="7">
    <source>
        <dbReference type="ARBA" id="ARBA00022660"/>
    </source>
</evidence>
<dbReference type="GO" id="GO:0042773">
    <property type="term" value="P:ATP synthesis coupled electron transport"/>
    <property type="evidence" value="ECO:0007669"/>
    <property type="project" value="InterPro"/>
</dbReference>
<keyword evidence="10" id="KW-0249">Electron transport</keyword>
<proteinExistence type="inferred from homology"/>
<evidence type="ECO:0000259" key="19">
    <source>
        <dbReference type="Pfam" id="PF00361"/>
    </source>
</evidence>
<evidence type="ECO:0000313" key="22">
    <source>
        <dbReference type="EMBL" id="AFJ93670.1"/>
    </source>
</evidence>
<dbReference type="InterPro" id="IPR003918">
    <property type="entry name" value="NADH_UbQ_OxRdtase"/>
</dbReference>
<dbReference type="PANTHER" id="PTHR43507">
    <property type="entry name" value="NADH-UBIQUINONE OXIDOREDUCTASE CHAIN 4"/>
    <property type="match status" value="1"/>
</dbReference>
<keyword evidence="14 22" id="KW-0496">Mitochondrion</keyword>
<dbReference type="InterPro" id="IPR001750">
    <property type="entry name" value="ND/Mrp_TM"/>
</dbReference>
<dbReference type="AlphaFoldDB" id="M9NJW3"/>
<evidence type="ECO:0000256" key="8">
    <source>
        <dbReference type="ARBA" id="ARBA00022692"/>
    </source>
</evidence>
<evidence type="ECO:0000256" key="11">
    <source>
        <dbReference type="ARBA" id="ARBA00022989"/>
    </source>
</evidence>
<protein>
    <recommendedName>
        <fullName evidence="5">NADH-ubiquinone oxidoreductase chain 4</fullName>
        <ecNumber evidence="4">7.1.1.2</ecNumber>
    </recommendedName>
    <alternativeName>
        <fullName evidence="16">NADH dehydrogenase subunit 4</fullName>
    </alternativeName>
</protein>
<dbReference type="GO" id="GO:0031966">
    <property type="term" value="C:mitochondrial membrane"/>
    <property type="evidence" value="ECO:0007669"/>
    <property type="project" value="UniProtKB-SubCell"/>
</dbReference>
<feature type="non-terminal residue" evidence="22">
    <location>
        <position position="1"/>
    </location>
</feature>
<dbReference type="PANTHER" id="PTHR43507:SF20">
    <property type="entry name" value="NADH-UBIQUINONE OXIDOREDUCTASE CHAIN 4"/>
    <property type="match status" value="1"/>
</dbReference>
<evidence type="ECO:0000256" key="2">
    <source>
        <dbReference type="ARBA" id="ARBA00004225"/>
    </source>
</evidence>
<keyword evidence="11 18" id="KW-1133">Transmembrane helix</keyword>
<keyword evidence="13" id="KW-0830">Ubiquinone</keyword>
<feature type="domain" description="NADH:quinone oxidoreductase/Mrp antiporter transmembrane" evidence="19">
    <location>
        <begin position="1"/>
        <end position="144"/>
    </location>
</feature>
<keyword evidence="9" id="KW-1278">Translocase</keyword>
<dbReference type="EC" id="7.1.1.2" evidence="4"/>
<dbReference type="EMBL" id="JQ780336">
    <property type="protein sequence ID" value="AFJ93666.1"/>
    <property type="molecule type" value="Genomic_DNA"/>
</dbReference>
<evidence type="ECO:0000256" key="14">
    <source>
        <dbReference type="ARBA" id="ARBA00023128"/>
    </source>
</evidence>
<evidence type="ECO:0000256" key="10">
    <source>
        <dbReference type="ARBA" id="ARBA00022982"/>
    </source>
</evidence>
<sequence>TSGSMILAGLLLKLGGFGVIRLSSFIFIKSLSLVFIFLLSLVSSLVTCSQSDIKKLIAYSSVTHMTFMVLALLSSLVKGVISVIILSLAHGWASSGMFLVGGTKSSASKSRLLMVMSSESKFHFFLLLLGFLLILNSSIPPMPSF</sequence>